<dbReference type="AlphaFoldDB" id="A0A2I7KBR6"/>
<evidence type="ECO:0000256" key="7">
    <source>
        <dbReference type="ARBA" id="ARBA00063809"/>
    </source>
</evidence>
<evidence type="ECO:0000256" key="13">
    <source>
        <dbReference type="SAM" id="MobiDB-lite"/>
    </source>
</evidence>
<keyword evidence="3" id="KW-0547">Nucleotide-binding</keyword>
<dbReference type="Gene3D" id="3.40.50.720">
    <property type="entry name" value="NAD(P)-binding Rossmann-like Domain"/>
    <property type="match status" value="1"/>
</dbReference>
<feature type="compositionally biased region" description="Basic and acidic residues" evidence="13">
    <location>
        <begin position="355"/>
        <end position="366"/>
    </location>
</feature>
<evidence type="ECO:0000256" key="5">
    <source>
        <dbReference type="ARBA" id="ARBA00052218"/>
    </source>
</evidence>
<evidence type="ECO:0000256" key="11">
    <source>
        <dbReference type="ARBA" id="ARBA00075328"/>
    </source>
</evidence>
<evidence type="ECO:0000256" key="2">
    <source>
        <dbReference type="ARBA" id="ARBA00022679"/>
    </source>
</evidence>
<evidence type="ECO:0000256" key="12">
    <source>
        <dbReference type="ARBA" id="ARBA00078531"/>
    </source>
</evidence>
<dbReference type="FunFam" id="3.40.50.720:FF:000033">
    <property type="entry name" value="Adenylyltransferase and sulfurtransferase MOCS3"/>
    <property type="match status" value="1"/>
</dbReference>
<dbReference type="InterPro" id="IPR045886">
    <property type="entry name" value="ThiF/MoeB/HesA"/>
</dbReference>
<dbReference type="RefSeq" id="WP_102883917.1">
    <property type="nucleotide sequence ID" value="NZ_CP010725.1"/>
</dbReference>
<dbReference type="PANTHER" id="PTHR10953">
    <property type="entry name" value="UBIQUITIN-ACTIVATING ENZYME E1"/>
    <property type="match status" value="1"/>
</dbReference>
<feature type="domain" description="THIF-type NAD/FAD binding fold" evidence="15">
    <location>
        <begin position="109"/>
        <end position="344"/>
    </location>
</feature>
<keyword evidence="14" id="KW-0812">Transmembrane</keyword>
<dbReference type="InterPro" id="IPR000594">
    <property type="entry name" value="ThiF_NAD_FAD-bd"/>
</dbReference>
<dbReference type="EMBL" id="CP010725">
    <property type="protein sequence ID" value="AUR00045.1"/>
    <property type="molecule type" value="Genomic_DNA"/>
</dbReference>
<feature type="region of interest" description="Disordered" evidence="13">
    <location>
        <begin position="346"/>
        <end position="378"/>
    </location>
</feature>
<comment type="function">
    <text evidence="6">Catalyzes the adenylation by ATP of the carboxyl group of the C-terminal glycine of sulfur carrier protein MoaD.</text>
</comment>
<sequence length="378" mass="40064">MLSIVVLAALIWWGGRFLGLGHTLRLGLLGVLYIAILAVHLTLPETAPLRGATGESAAPWLVLAGMVVLVLAYRHLLRRLRSRAQPEEDAEGGAKPRPDKFSESELDRYARHIVLRELGGPGQKKLRKARVLVIGAGGLGAPALQYLAAAGVGTIGVIDDDLVENANLQRQVIHCDQDIGIPKVFSAQAAMEAQNPHITVRPYHRRLDADIATDLFGDYDLILDGTDNFETRYLVNRTAVALGKPLISGALSQWEGQISLFHPTAGGPCYQCIFPEAPAAGLAPSCSEAGVVGPLPGVVGAMMALEAIKAITGAGQTLQGEMLIYDGLYSESRKITLSQRSDCPICGGGAGPMEETGKKETRKEAGAPHSDAGSSETI</sequence>
<dbReference type="GO" id="GO:0005829">
    <property type="term" value="C:cytosol"/>
    <property type="evidence" value="ECO:0007669"/>
    <property type="project" value="TreeGrafter"/>
</dbReference>
<evidence type="ECO:0000256" key="6">
    <source>
        <dbReference type="ARBA" id="ARBA00055169"/>
    </source>
</evidence>
<protein>
    <recommendedName>
        <fullName evidence="9">Molybdopterin-synthase adenylyltransferase</fullName>
        <ecNumber evidence="8">2.7.7.80</ecNumber>
    </recommendedName>
    <alternativeName>
        <fullName evidence="12">MoaD protein adenylase</fullName>
    </alternativeName>
    <alternativeName>
        <fullName evidence="10">Molybdopterin-converting factor subunit 1 adenylase</fullName>
    </alternativeName>
    <alternativeName>
        <fullName evidence="11">Sulfur carrier protein MoaD adenylyltransferase</fullName>
    </alternativeName>
</protein>
<comment type="similarity">
    <text evidence="1">Belongs to the HesA/MoeB/ThiF family.</text>
</comment>
<keyword evidence="2" id="KW-0808">Transferase</keyword>
<dbReference type="Proteomes" id="UP000236447">
    <property type="component" value="Chromosome"/>
</dbReference>
<evidence type="ECO:0000256" key="1">
    <source>
        <dbReference type="ARBA" id="ARBA00009919"/>
    </source>
</evidence>
<feature type="transmembrane region" description="Helical" evidence="14">
    <location>
        <begin position="56"/>
        <end position="73"/>
    </location>
</feature>
<dbReference type="GO" id="GO:0005524">
    <property type="term" value="F:ATP binding"/>
    <property type="evidence" value="ECO:0007669"/>
    <property type="project" value="UniProtKB-KW"/>
</dbReference>
<keyword evidence="14" id="KW-1133">Transmembrane helix</keyword>
<evidence type="ECO:0000256" key="4">
    <source>
        <dbReference type="ARBA" id="ARBA00022840"/>
    </source>
</evidence>
<keyword evidence="4" id="KW-0067">ATP-binding</keyword>
<name>A0A2I7KBR6_9RHOB</name>
<evidence type="ECO:0000313" key="17">
    <source>
        <dbReference type="Proteomes" id="UP000236447"/>
    </source>
</evidence>
<evidence type="ECO:0000256" key="9">
    <source>
        <dbReference type="ARBA" id="ARBA00073635"/>
    </source>
</evidence>
<dbReference type="SUPFAM" id="SSF69572">
    <property type="entry name" value="Activating enzymes of the ubiquitin-like proteins"/>
    <property type="match status" value="1"/>
</dbReference>
<evidence type="ECO:0000256" key="8">
    <source>
        <dbReference type="ARBA" id="ARBA00066884"/>
    </source>
</evidence>
<proteinExistence type="inferred from homology"/>
<comment type="catalytic activity">
    <reaction evidence="5">
        <text>[molybdopterin-synthase sulfur-carrier protein]-C-terminal Gly-Gly + ATP + H(+) = [molybdopterin-synthase sulfur-carrier protein]-C-terminal Gly-Gly-AMP + diphosphate</text>
        <dbReference type="Rhea" id="RHEA:43616"/>
        <dbReference type="Rhea" id="RHEA-COMP:12159"/>
        <dbReference type="Rhea" id="RHEA-COMP:12202"/>
        <dbReference type="ChEBI" id="CHEBI:15378"/>
        <dbReference type="ChEBI" id="CHEBI:30616"/>
        <dbReference type="ChEBI" id="CHEBI:33019"/>
        <dbReference type="ChEBI" id="CHEBI:90618"/>
        <dbReference type="ChEBI" id="CHEBI:90778"/>
        <dbReference type="EC" id="2.7.7.80"/>
    </reaction>
</comment>
<evidence type="ECO:0000256" key="14">
    <source>
        <dbReference type="SAM" id="Phobius"/>
    </source>
</evidence>
<dbReference type="InterPro" id="IPR035985">
    <property type="entry name" value="Ubiquitin-activating_enz"/>
</dbReference>
<dbReference type="PANTHER" id="PTHR10953:SF102">
    <property type="entry name" value="ADENYLYLTRANSFERASE AND SULFURTRANSFERASE MOCS3"/>
    <property type="match status" value="1"/>
</dbReference>
<dbReference type="GO" id="GO:0008146">
    <property type="term" value="F:sulfotransferase activity"/>
    <property type="evidence" value="ECO:0007669"/>
    <property type="project" value="TreeGrafter"/>
</dbReference>
<evidence type="ECO:0000259" key="15">
    <source>
        <dbReference type="Pfam" id="PF00899"/>
    </source>
</evidence>
<reference evidence="16 17" key="2">
    <citation type="journal article" date="2017" name="Genome Biol. Evol.">
        <title>Trajectories and Drivers of Genome Evolution in Surface-Associated Marine Phaeobacter.</title>
        <authorList>
            <person name="Freese H.M."/>
            <person name="Sikorski J."/>
            <person name="Bunk B."/>
            <person name="Scheuner C."/>
            <person name="Meier-Kolthoff J.P."/>
            <person name="Sproer C."/>
            <person name="Gram L."/>
            <person name="Overmann J."/>
        </authorList>
    </citation>
    <scope>NUCLEOTIDE SEQUENCE [LARGE SCALE GENOMIC DNA]</scope>
    <source>
        <strain evidence="16 17">P88</strain>
    </source>
</reference>
<dbReference type="GO" id="GO:0004792">
    <property type="term" value="F:thiosulfate-cyanide sulfurtransferase activity"/>
    <property type="evidence" value="ECO:0007669"/>
    <property type="project" value="TreeGrafter"/>
</dbReference>
<feature type="transmembrane region" description="Helical" evidence="14">
    <location>
        <begin position="26"/>
        <end position="44"/>
    </location>
</feature>
<evidence type="ECO:0000313" key="16">
    <source>
        <dbReference type="EMBL" id="AUR00045.1"/>
    </source>
</evidence>
<evidence type="ECO:0000256" key="3">
    <source>
        <dbReference type="ARBA" id="ARBA00022741"/>
    </source>
</evidence>
<dbReference type="NCBIfam" id="NF004281">
    <property type="entry name" value="PRK05690.1"/>
    <property type="match status" value="1"/>
</dbReference>
<accession>A0A2I7KBR6</accession>
<dbReference type="EC" id="2.7.7.80" evidence="8"/>
<reference evidence="16 17" key="1">
    <citation type="journal article" date="2017" name="Front. Microbiol.">
        <title>Phaeobacter piscinae sp. nov., a species of the Roseobacter group and potential aquaculture probiont.</title>
        <authorList>
            <person name="Sonnenschein E.C."/>
            <person name="Phippen C.B.W."/>
            <person name="Nielsen K.F."/>
            <person name="Mateiu R.V."/>
            <person name="Melchiorsen J."/>
            <person name="Gram L."/>
            <person name="Overmann J."/>
            <person name="Freese H.M."/>
        </authorList>
    </citation>
    <scope>NUCLEOTIDE SEQUENCE [LARGE SCALE GENOMIC DNA]</scope>
    <source>
        <strain evidence="16 17">P88</strain>
    </source>
</reference>
<evidence type="ECO:0000256" key="10">
    <source>
        <dbReference type="ARBA" id="ARBA00075110"/>
    </source>
</evidence>
<dbReference type="GO" id="GO:0008641">
    <property type="term" value="F:ubiquitin-like modifier activating enzyme activity"/>
    <property type="evidence" value="ECO:0007669"/>
    <property type="project" value="InterPro"/>
</dbReference>
<dbReference type="Pfam" id="PF00899">
    <property type="entry name" value="ThiF"/>
    <property type="match status" value="1"/>
</dbReference>
<comment type="subunit">
    <text evidence="7">Homodimer. Forms a stable heterotetrameric complex of 2 MoeB and 2 MoaD during adenylation of MoaD.</text>
</comment>
<dbReference type="GO" id="GO:0061605">
    <property type="term" value="F:molybdopterin-synthase adenylyltransferase activity"/>
    <property type="evidence" value="ECO:0007669"/>
    <property type="project" value="UniProtKB-EC"/>
</dbReference>
<keyword evidence="14" id="KW-0472">Membrane</keyword>
<organism evidence="16 17">
    <name type="scientific">Phaeobacter inhibens</name>
    <dbReference type="NCBI Taxonomy" id="221822"/>
    <lineage>
        <taxon>Bacteria</taxon>
        <taxon>Pseudomonadati</taxon>
        <taxon>Pseudomonadota</taxon>
        <taxon>Alphaproteobacteria</taxon>
        <taxon>Rhodobacterales</taxon>
        <taxon>Roseobacteraceae</taxon>
        <taxon>Phaeobacter</taxon>
    </lineage>
</organism>
<dbReference type="CDD" id="cd00757">
    <property type="entry name" value="ThiF_MoeB_HesA_family"/>
    <property type="match status" value="1"/>
</dbReference>
<gene>
    <name evidence="16" type="primary">moeB</name>
    <name evidence="16" type="ORF">PhaeoP88_02701</name>
</gene>